<evidence type="ECO:0000256" key="1">
    <source>
        <dbReference type="SAM" id="Phobius"/>
    </source>
</evidence>
<reference evidence="2" key="1">
    <citation type="journal article" date="2012" name="Proc. Natl. Acad. Sci. U.S.A.">
        <title>Antigenic diversity is generated by distinct evolutionary mechanisms in African trypanosome species.</title>
        <authorList>
            <person name="Jackson A.P."/>
            <person name="Berry A."/>
            <person name="Aslett M."/>
            <person name="Allison H.C."/>
            <person name="Burton P."/>
            <person name="Vavrova-Anderson J."/>
            <person name="Brown R."/>
            <person name="Browne H."/>
            <person name="Corton N."/>
            <person name="Hauser H."/>
            <person name="Gamble J."/>
            <person name="Gilderthorp R."/>
            <person name="Marcello L."/>
            <person name="McQuillan J."/>
            <person name="Otto T.D."/>
            <person name="Quail M.A."/>
            <person name="Sanders M.J."/>
            <person name="van Tonder A."/>
            <person name="Ginger M.L."/>
            <person name="Field M.C."/>
            <person name="Barry J.D."/>
            <person name="Hertz-Fowler C."/>
            <person name="Berriman M."/>
        </authorList>
    </citation>
    <scope>NUCLEOTIDE SEQUENCE</scope>
    <source>
        <strain evidence="2">Y486</strain>
    </source>
</reference>
<name>G0U3N8_TRYVY</name>
<gene>
    <name evidence="2" type="ORF">TVY486_0907160</name>
</gene>
<dbReference type="AlphaFoldDB" id="G0U3N8"/>
<keyword evidence="1" id="KW-0472">Membrane</keyword>
<feature type="transmembrane region" description="Helical" evidence="1">
    <location>
        <begin position="90"/>
        <end position="111"/>
    </location>
</feature>
<feature type="transmembrane region" description="Helical" evidence="1">
    <location>
        <begin position="569"/>
        <end position="592"/>
    </location>
</feature>
<dbReference type="VEuPathDB" id="TriTrypDB:TvY486_0907160"/>
<evidence type="ECO:0000313" key="2">
    <source>
        <dbReference type="EMBL" id="CCC50895.1"/>
    </source>
</evidence>
<evidence type="ECO:0008006" key="3">
    <source>
        <dbReference type="Google" id="ProtNLM"/>
    </source>
</evidence>
<proteinExistence type="predicted"/>
<accession>G0U3N8</accession>
<feature type="transmembrane region" description="Helical" evidence="1">
    <location>
        <begin position="12"/>
        <end position="34"/>
    </location>
</feature>
<feature type="transmembrane region" description="Helical" evidence="1">
    <location>
        <begin position="604"/>
        <end position="623"/>
    </location>
</feature>
<keyword evidence="1" id="KW-0812">Transmembrane</keyword>
<dbReference type="EMBL" id="HE573025">
    <property type="protein sequence ID" value="CCC50895.1"/>
    <property type="molecule type" value="Genomic_DNA"/>
</dbReference>
<organism evidence="2">
    <name type="scientific">Trypanosoma vivax (strain Y486)</name>
    <dbReference type="NCBI Taxonomy" id="1055687"/>
    <lineage>
        <taxon>Eukaryota</taxon>
        <taxon>Discoba</taxon>
        <taxon>Euglenozoa</taxon>
        <taxon>Kinetoplastea</taxon>
        <taxon>Metakinetoplastina</taxon>
        <taxon>Trypanosomatida</taxon>
        <taxon>Trypanosomatidae</taxon>
        <taxon>Trypanosoma</taxon>
        <taxon>Duttonella</taxon>
    </lineage>
</organism>
<protein>
    <recommendedName>
        <fullName evidence="3">Transmembrane protein</fullName>
    </recommendedName>
</protein>
<feature type="transmembrane region" description="Helical" evidence="1">
    <location>
        <begin position="54"/>
        <end position="78"/>
    </location>
</feature>
<feature type="transmembrane region" description="Helical" evidence="1">
    <location>
        <begin position="536"/>
        <end position="557"/>
    </location>
</feature>
<keyword evidence="1" id="KW-1133">Transmembrane helix</keyword>
<sequence>MVVIVREEELPFLFGVIVATLFLALVVHCAVGVVSNLPKWLVRLRWHYVGYVCIPVFLLHSLFAGLTWCSVVLAVALTMMNGTKTWQRRVTIFLPCLVISSLYLAQVTRLVQVEISPDKEIWVSRYSGQLALWPPQGGPGPQFVLVVYDNVVLAPSQCNSGQSGRDTNTLGGSEVFRNVGDPRFNGSLPGSSATLTLVSLGYGTHVRALEGCLVTTHAHTKLFHRISLLGAASRLEGTVVRCRLLPLEDRSLSGVGGPTCVLAAADAVMVDVVFELYVNYTFASKVTISRAASCVEAQRQFEQHDFPYLRESEPVLSCLAYSGRNDLPQFLENPTFVPAVLKTEVPYSLRCLWRLPDVLDNFRCRVAYVYENVVIPWMSVIAAYSSTVVIATMHWLIGVTAGALNVLEDAEMFFCGLLCRFLQCFRLSYCSKLNQVYASDRRRIVGFQVADTVSNAVYLTLDALEIVPGFWQVLLWTLRLEWVLTCNCLFVFRAAVAPLESLVFYLSLTGLQRVQCIVEFVTYRIMPISLFSALEWVYTFLYIALTSLCGLYSRLLSMETQLVWRLVSFLYTRLVSLVTLSFCVLDVLYGWLSFLLGLYTNTTFVAHMFVAFVLFCLFPLLHLSQATYGLV</sequence>